<evidence type="ECO:0000256" key="1">
    <source>
        <dbReference type="ARBA" id="ARBA00022630"/>
    </source>
</evidence>
<evidence type="ECO:0000313" key="8">
    <source>
        <dbReference type="Proteomes" id="UP000528964"/>
    </source>
</evidence>
<evidence type="ECO:0000313" key="7">
    <source>
        <dbReference type="EMBL" id="MBB3974235.1"/>
    </source>
</evidence>
<keyword evidence="2" id="KW-0288">FMN</keyword>
<feature type="domain" description="Luciferase-like" evidence="6">
    <location>
        <begin position="9"/>
        <end position="333"/>
    </location>
</feature>
<dbReference type="InterPro" id="IPR036661">
    <property type="entry name" value="Luciferase-like_sf"/>
</dbReference>
<dbReference type="AlphaFoldDB" id="A0A7W6D4M5"/>
<protein>
    <submittedName>
        <fullName evidence="7">FMNH2-dependent dimethyl sulfone monooxygenase</fullName>
    </submittedName>
</protein>
<dbReference type="PANTHER" id="PTHR42847">
    <property type="entry name" value="ALKANESULFONATE MONOOXYGENASE"/>
    <property type="match status" value="1"/>
</dbReference>
<gene>
    <name evidence="7" type="ORF">GGR24_002916</name>
</gene>
<accession>A0A7W6D4M5</accession>
<sequence>MSLSGPKPMRFGVWLPVYGGWLRTVDQPSAPDVASCLAIAQQAEALGFDFLYASENLLNCIHGPQEGVVDAWSLLAAIAATTNRIGLCGAAKPGFRSPFLVARMLDTLTKVARRKLALNIICGWWKEEFELSGVSWLDHAGRYDRANAFVRDLHGLFQPPPVLHAESGDDPVFPGGEAASPEKPRSYGLDEASMPEVWIAGHSDRAIKMAAEWGNCLFLNGMPDAAMARHIEAARQEANRWGRSIEIAVNAYVVATETPEQARERWRAVLARRNVETIEFFREVMRQSGAAAWAALDEEQMVDSNAGFELGLIGSFDEIRERIPKLAEIGVDRIVCQFDDPMRDAGPFTKRVIRPIQRDAADRRVA</sequence>
<feature type="region of interest" description="Disordered" evidence="5">
    <location>
        <begin position="167"/>
        <end position="186"/>
    </location>
</feature>
<evidence type="ECO:0000259" key="6">
    <source>
        <dbReference type="Pfam" id="PF00296"/>
    </source>
</evidence>
<dbReference type="SUPFAM" id="SSF51679">
    <property type="entry name" value="Bacterial luciferase-like"/>
    <property type="match status" value="1"/>
</dbReference>
<dbReference type="PANTHER" id="PTHR42847:SF4">
    <property type="entry name" value="ALKANESULFONATE MONOOXYGENASE-RELATED"/>
    <property type="match status" value="1"/>
</dbReference>
<evidence type="ECO:0000256" key="4">
    <source>
        <dbReference type="ARBA" id="ARBA00023033"/>
    </source>
</evidence>
<dbReference type="Pfam" id="PF00296">
    <property type="entry name" value="Bac_luciferase"/>
    <property type="match status" value="1"/>
</dbReference>
<keyword evidence="3" id="KW-0560">Oxidoreductase</keyword>
<dbReference type="GO" id="GO:0046306">
    <property type="term" value="P:alkanesulfonate catabolic process"/>
    <property type="evidence" value="ECO:0007669"/>
    <property type="project" value="TreeGrafter"/>
</dbReference>
<dbReference type="GO" id="GO:0008726">
    <property type="term" value="F:alkanesulfonate monooxygenase activity"/>
    <property type="evidence" value="ECO:0007669"/>
    <property type="project" value="TreeGrafter"/>
</dbReference>
<dbReference type="Proteomes" id="UP000528964">
    <property type="component" value="Unassembled WGS sequence"/>
</dbReference>
<dbReference type="Gene3D" id="3.20.20.30">
    <property type="entry name" value="Luciferase-like domain"/>
    <property type="match status" value="1"/>
</dbReference>
<name>A0A7W6D4M5_9HYPH</name>
<reference evidence="7 8" key="1">
    <citation type="submission" date="2020-08" db="EMBL/GenBank/DDBJ databases">
        <title>Genomic Encyclopedia of Type Strains, Phase IV (KMG-IV): sequencing the most valuable type-strain genomes for metagenomic binning, comparative biology and taxonomic classification.</title>
        <authorList>
            <person name="Goeker M."/>
        </authorList>
    </citation>
    <scope>NUCLEOTIDE SEQUENCE [LARGE SCALE GENOMIC DNA]</scope>
    <source>
        <strain evidence="7 8">DSM 25481</strain>
    </source>
</reference>
<dbReference type="InterPro" id="IPR011251">
    <property type="entry name" value="Luciferase-like_dom"/>
</dbReference>
<keyword evidence="4 7" id="KW-0503">Monooxygenase</keyword>
<organism evidence="7 8">
    <name type="scientific">Hansschlegelia beijingensis</name>
    <dbReference type="NCBI Taxonomy" id="1133344"/>
    <lineage>
        <taxon>Bacteria</taxon>
        <taxon>Pseudomonadati</taxon>
        <taxon>Pseudomonadota</taxon>
        <taxon>Alphaproteobacteria</taxon>
        <taxon>Hyphomicrobiales</taxon>
        <taxon>Methylopilaceae</taxon>
        <taxon>Hansschlegelia</taxon>
    </lineage>
</organism>
<dbReference type="EMBL" id="JACIDR010000005">
    <property type="protein sequence ID" value="MBB3974235.1"/>
    <property type="molecule type" value="Genomic_DNA"/>
</dbReference>
<evidence type="ECO:0000256" key="3">
    <source>
        <dbReference type="ARBA" id="ARBA00023002"/>
    </source>
</evidence>
<dbReference type="RefSeq" id="WP_246398514.1">
    <property type="nucleotide sequence ID" value="NZ_JACIDR010000005.1"/>
</dbReference>
<proteinExistence type="predicted"/>
<dbReference type="InterPro" id="IPR050172">
    <property type="entry name" value="SsuD_RutA_monooxygenase"/>
</dbReference>
<keyword evidence="1" id="KW-0285">Flavoprotein</keyword>
<keyword evidence="8" id="KW-1185">Reference proteome</keyword>
<comment type="caution">
    <text evidence="7">The sequence shown here is derived from an EMBL/GenBank/DDBJ whole genome shotgun (WGS) entry which is preliminary data.</text>
</comment>
<evidence type="ECO:0000256" key="5">
    <source>
        <dbReference type="SAM" id="MobiDB-lite"/>
    </source>
</evidence>
<evidence type="ECO:0000256" key="2">
    <source>
        <dbReference type="ARBA" id="ARBA00022643"/>
    </source>
</evidence>